<keyword evidence="2" id="KW-0456">Lyase</keyword>
<evidence type="ECO:0000313" key="3">
    <source>
        <dbReference type="EMBL" id="PZF76928.1"/>
    </source>
</evidence>
<dbReference type="Gene3D" id="3.10.490.10">
    <property type="entry name" value="Gamma-glutamyl cyclotransferase-like"/>
    <property type="match status" value="1"/>
</dbReference>
<name>A0A2W2BA31_9HYPH</name>
<keyword evidence="4" id="KW-1185">Reference proteome</keyword>
<dbReference type="CDD" id="cd06661">
    <property type="entry name" value="GGCT_like"/>
    <property type="match status" value="1"/>
</dbReference>
<dbReference type="EC" id="4.3.2.7" evidence="1"/>
<dbReference type="GO" id="GO:0016740">
    <property type="term" value="F:transferase activity"/>
    <property type="evidence" value="ECO:0007669"/>
    <property type="project" value="UniProtKB-KW"/>
</dbReference>
<dbReference type="Proteomes" id="UP000248795">
    <property type="component" value="Unassembled WGS sequence"/>
</dbReference>
<organism evidence="3 4">
    <name type="scientific">Aestuariivirga litoralis</name>
    <dbReference type="NCBI Taxonomy" id="2650924"/>
    <lineage>
        <taxon>Bacteria</taxon>
        <taxon>Pseudomonadati</taxon>
        <taxon>Pseudomonadota</taxon>
        <taxon>Alphaproteobacteria</taxon>
        <taxon>Hyphomicrobiales</taxon>
        <taxon>Aestuariivirgaceae</taxon>
        <taxon>Aestuariivirga</taxon>
    </lineage>
</organism>
<dbReference type="Pfam" id="PF04752">
    <property type="entry name" value="ChaC"/>
    <property type="match status" value="1"/>
</dbReference>
<protein>
    <recommendedName>
        <fullName evidence="1">glutathione-specific gamma-glutamylcyclotransferase</fullName>
        <ecNumber evidence="1">4.3.2.7</ecNumber>
    </recommendedName>
</protein>
<keyword evidence="3" id="KW-0808">Transferase</keyword>
<sequence length="263" mass="29608">MWARARPTPPWCWCCASWARPTTAAEEGQARAMRRKLVLTPDLVALVERKVPQDHLPPDPDRVPMTEADYAEGVSRIIAQHGPGDIWVFAYGSLLWNPGFDFSERRTATLRGWHRAFCMKLSRFRGSPEQPGLMLGLDHGGSCKGEVYRISEASTVAELDKLLRREVPYRRLASAWRFVDVDIAGTKQKALTFYAGMRRDRFYVDLPIHAQAHMLARAAGFGGSGAAYLHYTVMKLEELGIHDSYLWELQHLVAAEIRALSGA</sequence>
<evidence type="ECO:0000313" key="4">
    <source>
        <dbReference type="Proteomes" id="UP000248795"/>
    </source>
</evidence>
<dbReference type="InterPro" id="IPR006840">
    <property type="entry name" value="ChaC"/>
</dbReference>
<dbReference type="InterPro" id="IPR036568">
    <property type="entry name" value="GGCT-like_sf"/>
</dbReference>
<dbReference type="GO" id="GO:0061928">
    <property type="term" value="F:glutathione specific gamma-glutamylcyclotransferase activity"/>
    <property type="evidence" value="ECO:0007669"/>
    <property type="project" value="UniProtKB-EC"/>
</dbReference>
<comment type="caution">
    <text evidence="3">The sequence shown here is derived from an EMBL/GenBank/DDBJ whole genome shotgun (WGS) entry which is preliminary data.</text>
</comment>
<evidence type="ECO:0000256" key="1">
    <source>
        <dbReference type="ARBA" id="ARBA00012344"/>
    </source>
</evidence>
<gene>
    <name evidence="3" type="ORF">DK847_10745</name>
</gene>
<accession>A0A2W2BA31</accession>
<reference evidence="4" key="1">
    <citation type="submission" date="2018-06" db="EMBL/GenBank/DDBJ databases">
        <title>Aestuariibacter litoralis strain KCTC 52945T.</title>
        <authorList>
            <person name="Li X."/>
            <person name="Salam N."/>
            <person name="Li J.-L."/>
            <person name="Chen Y.-M."/>
            <person name="Yang Z.-W."/>
            <person name="Zhang L.-Y."/>
            <person name="Han M.-X."/>
            <person name="Xiao M."/>
            <person name="Li W.-J."/>
        </authorList>
    </citation>
    <scope>NUCLEOTIDE SEQUENCE [LARGE SCALE GENOMIC DNA]</scope>
    <source>
        <strain evidence="4">KCTC 52945</strain>
    </source>
</reference>
<dbReference type="PANTHER" id="PTHR12192:SF2">
    <property type="entry name" value="GLUTATHIONE-SPECIFIC GAMMA-GLUTAMYLCYCLOTRANSFERASE 2"/>
    <property type="match status" value="1"/>
</dbReference>
<dbReference type="AlphaFoldDB" id="A0A2W2BA31"/>
<evidence type="ECO:0000256" key="2">
    <source>
        <dbReference type="ARBA" id="ARBA00023239"/>
    </source>
</evidence>
<dbReference type="EMBL" id="QKVK01000004">
    <property type="protein sequence ID" value="PZF76928.1"/>
    <property type="molecule type" value="Genomic_DNA"/>
</dbReference>
<dbReference type="GO" id="GO:0005737">
    <property type="term" value="C:cytoplasm"/>
    <property type="evidence" value="ECO:0007669"/>
    <property type="project" value="TreeGrafter"/>
</dbReference>
<dbReference type="PANTHER" id="PTHR12192">
    <property type="entry name" value="CATION TRANSPORT PROTEIN CHAC-RELATED"/>
    <property type="match status" value="1"/>
</dbReference>
<dbReference type="InterPro" id="IPR013024">
    <property type="entry name" value="GGCT-like"/>
</dbReference>
<proteinExistence type="predicted"/>
<dbReference type="GO" id="GO:0006751">
    <property type="term" value="P:glutathione catabolic process"/>
    <property type="evidence" value="ECO:0007669"/>
    <property type="project" value="InterPro"/>
</dbReference>
<dbReference type="SUPFAM" id="SSF110857">
    <property type="entry name" value="Gamma-glutamyl cyclotransferase-like"/>
    <property type="match status" value="1"/>
</dbReference>